<name>A0A1X1BS91_9GAMM</name>
<evidence type="ECO:0008006" key="3">
    <source>
        <dbReference type="Google" id="ProtNLM"/>
    </source>
</evidence>
<dbReference type="AlphaFoldDB" id="A0A1X1BS91"/>
<dbReference type="EMBL" id="MLFN01000064">
    <property type="protein sequence ID" value="ORM50999.1"/>
    <property type="molecule type" value="Genomic_DNA"/>
</dbReference>
<reference evidence="1 2" key="1">
    <citation type="journal article" date="2017" name="Antonie Van Leeuwenhoek">
        <title>Phylogenomic resolution of the bacterial genus Pantoea and its relationship with Erwinia and Tatumella.</title>
        <authorList>
            <person name="Palmer M."/>
            <person name="Steenkamp E.T."/>
            <person name="Coetzee M.P."/>
            <person name="Chan W.Y."/>
            <person name="van Zyl E."/>
            <person name="De Maayer P."/>
            <person name="Coutinho T.A."/>
            <person name="Blom J."/>
            <person name="Smits T.H."/>
            <person name="Duffy B."/>
            <person name="Venter S.N."/>
        </authorList>
    </citation>
    <scope>NUCLEOTIDE SEQUENCE [LARGE SCALE GENOMIC DNA]</scope>
    <source>
        <strain evidence="1 2">LMG 24534</strain>
    </source>
</reference>
<dbReference type="Proteomes" id="UP000193933">
    <property type="component" value="Unassembled WGS sequence"/>
</dbReference>
<evidence type="ECO:0000313" key="2">
    <source>
        <dbReference type="Proteomes" id="UP000193933"/>
    </source>
</evidence>
<accession>A0A1X1BS91</accession>
<comment type="caution">
    <text evidence="1">The sequence shown here is derived from an EMBL/GenBank/DDBJ whole genome shotgun (WGS) entry which is preliminary data.</text>
</comment>
<keyword evidence="2" id="KW-1185">Reference proteome</keyword>
<organism evidence="1 2">
    <name type="scientific">Pantoea conspicua</name>
    <dbReference type="NCBI Taxonomy" id="472705"/>
    <lineage>
        <taxon>Bacteria</taxon>
        <taxon>Pseudomonadati</taxon>
        <taxon>Pseudomonadota</taxon>
        <taxon>Gammaproteobacteria</taxon>
        <taxon>Enterobacterales</taxon>
        <taxon>Erwiniaceae</taxon>
        <taxon>Pantoea</taxon>
    </lineage>
</organism>
<proteinExistence type="predicted"/>
<gene>
    <name evidence="1" type="ORF">HA41_17000</name>
</gene>
<protein>
    <recommendedName>
        <fullName evidence="3">Colicin V synthesis protein</fullName>
    </recommendedName>
</protein>
<evidence type="ECO:0000313" key="1">
    <source>
        <dbReference type="EMBL" id="ORM50999.1"/>
    </source>
</evidence>
<sequence length="90" mass="9432">MKELNQYEIKCVSGAGWQEVFEGAIIGATTYAFIGGKWAMASGITTFGVAQLVGTVMGIAIGGIGGALYGITHTSEQVENFFNNVMDYAG</sequence>